<evidence type="ECO:0000256" key="2">
    <source>
        <dbReference type="ARBA" id="ARBA00022448"/>
    </source>
</evidence>
<comment type="similarity">
    <text evidence="1 5">Belongs to the ModE family.</text>
</comment>
<gene>
    <name evidence="7" type="ORF">EKO24_021535</name>
</gene>
<dbReference type="NCBIfam" id="TIGR00638">
    <property type="entry name" value="Mop"/>
    <property type="match status" value="2"/>
</dbReference>
<name>A0ABY3C517_9GAMM</name>
<comment type="caution">
    <text evidence="7">The sequence shown here is derived from an EMBL/GenBank/DDBJ whole genome shotgun (WGS) entry which is preliminary data.</text>
</comment>
<evidence type="ECO:0000259" key="6">
    <source>
        <dbReference type="PROSITE" id="PS51866"/>
    </source>
</evidence>
<evidence type="ECO:0000256" key="4">
    <source>
        <dbReference type="ARBA" id="ARBA00022737"/>
    </source>
</evidence>
<dbReference type="Proteomes" id="UP000733744">
    <property type="component" value="Unassembled WGS sequence"/>
</dbReference>
<keyword evidence="4" id="KW-0677">Repeat</keyword>
<evidence type="ECO:0000313" key="8">
    <source>
        <dbReference type="Proteomes" id="UP000733744"/>
    </source>
</evidence>
<dbReference type="PANTHER" id="PTHR30432:SF1">
    <property type="entry name" value="DNA-BINDING TRANSCRIPTIONAL DUAL REGULATOR MODE"/>
    <property type="match status" value="1"/>
</dbReference>
<dbReference type="InterPro" id="IPR004606">
    <property type="entry name" value="Mop_domain"/>
</dbReference>
<dbReference type="RefSeq" id="WP_143733301.1">
    <property type="nucleotide sequence ID" value="NZ_RYFG02000121.1"/>
</dbReference>
<dbReference type="InterPro" id="IPR036390">
    <property type="entry name" value="WH_DNA-bd_sf"/>
</dbReference>
<dbReference type="EMBL" id="RYFG02000121">
    <property type="protein sequence ID" value="TRW89641.1"/>
    <property type="molecule type" value="Genomic_DNA"/>
</dbReference>
<proteinExistence type="inferred from homology"/>
<dbReference type="InterPro" id="IPR016462">
    <property type="entry name" value="ModE"/>
</dbReference>
<evidence type="ECO:0000313" key="7">
    <source>
        <dbReference type="EMBL" id="TRW89641.1"/>
    </source>
</evidence>
<dbReference type="Gene3D" id="1.10.10.10">
    <property type="entry name" value="Winged helix-like DNA-binding domain superfamily/Winged helix DNA-binding domain"/>
    <property type="match status" value="1"/>
</dbReference>
<evidence type="ECO:0000256" key="5">
    <source>
        <dbReference type="PIRNR" id="PIRNR005763"/>
    </source>
</evidence>
<dbReference type="SUPFAM" id="SSF50331">
    <property type="entry name" value="MOP-like"/>
    <property type="match status" value="2"/>
</dbReference>
<dbReference type="SUPFAM" id="SSF46785">
    <property type="entry name" value="Winged helix' DNA-binding domain"/>
    <property type="match status" value="1"/>
</dbReference>
<dbReference type="PANTHER" id="PTHR30432">
    <property type="entry name" value="TRANSCRIPTIONAL REGULATOR MODE"/>
    <property type="match status" value="1"/>
</dbReference>
<dbReference type="PIRSF" id="PIRSF005763">
    <property type="entry name" value="Txn_reg_ModE"/>
    <property type="match status" value="1"/>
</dbReference>
<evidence type="ECO:0000256" key="1">
    <source>
        <dbReference type="ARBA" id="ARBA00008110"/>
    </source>
</evidence>
<keyword evidence="8" id="KW-1185">Reference proteome</keyword>
<keyword evidence="2 5" id="KW-0813">Transport</keyword>
<keyword evidence="3 5" id="KW-0500">Molybdenum</keyword>
<dbReference type="InterPro" id="IPR008995">
    <property type="entry name" value="Mo/tungstate-bd_C_term_dom"/>
</dbReference>
<organism evidence="7 8">
    <name type="scientific">Candidatus Methylobacter oryzae</name>
    <dbReference type="NCBI Taxonomy" id="2497749"/>
    <lineage>
        <taxon>Bacteria</taxon>
        <taxon>Pseudomonadati</taxon>
        <taxon>Pseudomonadota</taxon>
        <taxon>Gammaproteobacteria</taxon>
        <taxon>Methylococcales</taxon>
        <taxon>Methylococcaceae</taxon>
        <taxon>Methylobacter</taxon>
    </lineage>
</organism>
<evidence type="ECO:0000256" key="3">
    <source>
        <dbReference type="ARBA" id="ARBA00022505"/>
    </source>
</evidence>
<dbReference type="Gene3D" id="2.40.50.100">
    <property type="match status" value="2"/>
</dbReference>
<dbReference type="PROSITE" id="PS51866">
    <property type="entry name" value="MOP"/>
    <property type="match status" value="2"/>
</dbReference>
<dbReference type="InterPro" id="IPR036388">
    <property type="entry name" value="WH-like_DNA-bd_sf"/>
</dbReference>
<protein>
    <submittedName>
        <fullName evidence="7">LysR family transcriptional regulator</fullName>
    </submittedName>
</protein>
<feature type="domain" description="Mop" evidence="6">
    <location>
        <begin position="131"/>
        <end position="197"/>
    </location>
</feature>
<accession>A0ABY3C517</accession>
<dbReference type="InterPro" id="IPR005116">
    <property type="entry name" value="Transp-assoc_OB_typ1"/>
</dbReference>
<dbReference type="Pfam" id="PF03459">
    <property type="entry name" value="TOBE"/>
    <property type="match status" value="2"/>
</dbReference>
<dbReference type="InterPro" id="IPR051815">
    <property type="entry name" value="Molybdate_resp_trans_reg"/>
</dbReference>
<sequence>MTDSSDHKTTSSTAWVDGELRLAGLDGRMIALLRAIDQSGSINQAAKQVGLSYKGAWQIIERANNGSPKTLVSTATGGSKGGGTCLTEAGRSLLTLFTDLERQHRQFLDQLNRSLADDTDTVLLLQRLVVKTSARNQIFGSVVAIRDGAVNAEVVVTLKGGDRIITSITLSSLNELGLQAGTDAVLLINSADITLTADSGSNRFTARNCLSGKVIRVQQDEVNAEVIVLLPGGETLVAMITQQSAQSLAIAPGMPVLAMFKSNAVVLGVMAPF</sequence>
<reference evidence="7 8" key="1">
    <citation type="journal article" date="2019" name="Antonie Van Leeuwenhoek">
        <title>Description of 'Ca. Methylobacter oryzae' KRF1, a novel species from the environmentally important Methylobacter clade 2.</title>
        <authorList>
            <person name="Khatri K."/>
            <person name="Mohite J.A."/>
            <person name="Pandit P.S."/>
            <person name="Bahulikar R."/>
            <person name="Rahalkar M.C."/>
        </authorList>
    </citation>
    <scope>NUCLEOTIDE SEQUENCE [LARGE SCALE GENOMIC DNA]</scope>
    <source>
        <strain evidence="7 8">KRF1</strain>
    </source>
</reference>
<feature type="domain" description="Mop" evidence="6">
    <location>
        <begin position="203"/>
        <end position="269"/>
    </location>
</feature>